<dbReference type="GeneID" id="5722359"/>
<dbReference type="PANTHER" id="PTHR11062">
    <property type="entry name" value="EXOSTOSIN HEPARAN SULFATE GLYCOSYLTRANSFERASE -RELATED"/>
    <property type="match status" value="1"/>
</dbReference>
<evidence type="ECO:0000313" key="7">
    <source>
        <dbReference type="Proteomes" id="UP000006906"/>
    </source>
</evidence>
<dbReference type="Gene3D" id="2.10.25.10">
    <property type="entry name" value="Laminin"/>
    <property type="match status" value="1"/>
</dbReference>
<dbReference type="AlphaFoldDB" id="A0A2K3DFW9"/>
<sequence>MQDLEKYPSWQTVVKEKQKVYHTGAPQHALNASVLQGTDGGLFEFVMIESLKAVCEGHVCKRKPVPWKPAPRGDKECPATKYGACNGVGVCQHDFGLCMCQAGWKGPDCGVRDPRPCTHRFRLPSDANQTVPMSHVGPDGRDRNWSVPGWTASRCAGYCDEDYGLCYCPPDTRLGRVPAAQGSAPYTPPIKIGRVVGDTCKPSRDPANGNAKATWGSTDPDLIFGVGGWCDNETHPTRECGCLVDGVEGYTCSVITDIFCLNQCSGHGDCLYGYCKCHEGWYGMDCARRRASSAPIPKAAFEDAFPKHHQGVVSFPAAARDPPPAPTRKRPLIYMYDLDPLFNTRMLQYRLVRTSCLHRMFRADNSSTFVTHGYSIETYFIELLMTSGHRTYDPEEADFFFVPLLVTCYFWPVLGWSDHPWFGMPLAIVRPHQGAFMYRDAKRWIQKTYPWWDRRGGKDHIWMTAHDEGACWLPTEIYNTSIILTHWGRMDDIHVSGTAWGYDNYSAPLQAWPPHVEGDWRDIYDGHPCYTPGKDLVIPLFKPPGHYAHSPLLGAPPLQRDILLYLRGDTGPYRAHWYSRGIRQRLAKLAYMHDWAEEHRIFVGEQFMIPGTYSEHLARSIFCVVAPGDGYSGRGEDAVLHGCIPLIIMDGVHAVFESIIDWSAFSIRIAESAVNEQLPQFLKSISPAQIELMQRKIAMVWHRFAYATGPMMQDTLGATYAANRVLRRHVRNLLPVNAVEVDTRHTLDTVRRLTRGGVLPAPAWLGLDKVQGQNGTGLAWQGQPDGEWLGPLGHPQRAYRRFPVLNDAWHTILAWLHSRIPSTR</sequence>
<gene>
    <name evidence="6" type="ORF">CHLRE_09g414900v5</name>
</gene>
<dbReference type="PROSITE" id="PS00022">
    <property type="entry name" value="EGF_1"/>
    <property type="match status" value="1"/>
</dbReference>
<comment type="subcellular location">
    <subcellularLocation>
        <location evidence="1">Golgi apparatus membrane</location>
        <topology evidence="1">Single-pass type II membrane protein</topology>
    </subcellularLocation>
</comment>
<protein>
    <recommendedName>
        <fullName evidence="5">EGF-like domain-containing protein</fullName>
    </recommendedName>
</protein>
<proteinExistence type="inferred from homology"/>
<dbReference type="InterPro" id="IPR000742">
    <property type="entry name" value="EGF"/>
</dbReference>
<dbReference type="PaxDb" id="3055-EDP00930"/>
<dbReference type="InterPro" id="IPR004263">
    <property type="entry name" value="Exostosin"/>
</dbReference>
<dbReference type="ExpressionAtlas" id="A0A2K3DFW9">
    <property type="expression patterns" value="differential"/>
</dbReference>
<feature type="domain" description="EGF-like" evidence="5">
    <location>
        <begin position="73"/>
        <end position="110"/>
    </location>
</feature>
<evidence type="ECO:0000256" key="4">
    <source>
        <dbReference type="PROSITE-ProRule" id="PRU00076"/>
    </source>
</evidence>
<dbReference type="GO" id="GO:0000139">
    <property type="term" value="C:Golgi membrane"/>
    <property type="evidence" value="ECO:0007669"/>
    <property type="project" value="UniProtKB-SubCell"/>
</dbReference>
<accession>A0A2K3DFW9</accession>
<keyword evidence="3" id="KW-0333">Golgi apparatus</keyword>
<keyword evidence="7" id="KW-1185">Reference proteome</keyword>
<dbReference type="KEGG" id="cre:CHLRE_09g414900v5"/>
<evidence type="ECO:0000259" key="5">
    <source>
        <dbReference type="PROSITE" id="PS50026"/>
    </source>
</evidence>
<evidence type="ECO:0000256" key="2">
    <source>
        <dbReference type="ARBA" id="ARBA00010271"/>
    </source>
</evidence>
<dbReference type="PROSITE" id="PS01186">
    <property type="entry name" value="EGF_2"/>
    <property type="match status" value="1"/>
</dbReference>
<name>A0A2K3DFW9_CHLRE</name>
<keyword evidence="4" id="KW-0245">EGF-like domain</keyword>
<feature type="disulfide bond" evidence="4">
    <location>
        <begin position="100"/>
        <end position="109"/>
    </location>
</feature>
<dbReference type="InParanoid" id="A0A2K3DFW9"/>
<dbReference type="Gramene" id="PNW79434">
    <property type="protein sequence ID" value="PNW79434"/>
    <property type="gene ID" value="CHLRE_09g414900v5"/>
</dbReference>
<comment type="similarity">
    <text evidence="2">Belongs to the glycosyltransferase 47 family.</text>
</comment>
<dbReference type="Proteomes" id="UP000006906">
    <property type="component" value="Chromosome 9"/>
</dbReference>
<dbReference type="FunCoup" id="A0A2K3DFW9">
    <property type="interactions" value="148"/>
</dbReference>
<dbReference type="Pfam" id="PF03016">
    <property type="entry name" value="Exostosin_GT47"/>
    <property type="match status" value="1"/>
</dbReference>
<evidence type="ECO:0000256" key="1">
    <source>
        <dbReference type="ARBA" id="ARBA00004323"/>
    </source>
</evidence>
<comment type="caution">
    <text evidence="4">Lacks conserved residue(s) required for the propagation of feature annotation.</text>
</comment>
<organism evidence="6 7">
    <name type="scientific">Chlamydomonas reinhardtii</name>
    <name type="common">Chlamydomonas smithii</name>
    <dbReference type="NCBI Taxonomy" id="3055"/>
    <lineage>
        <taxon>Eukaryota</taxon>
        <taxon>Viridiplantae</taxon>
        <taxon>Chlorophyta</taxon>
        <taxon>core chlorophytes</taxon>
        <taxon>Chlorophyceae</taxon>
        <taxon>CS clade</taxon>
        <taxon>Chlamydomonadales</taxon>
        <taxon>Chlamydomonadaceae</taxon>
        <taxon>Chlamydomonas</taxon>
    </lineage>
</organism>
<dbReference type="EMBL" id="CM008970">
    <property type="protein sequence ID" value="PNW79434.1"/>
    <property type="molecule type" value="Genomic_DNA"/>
</dbReference>
<evidence type="ECO:0000256" key="3">
    <source>
        <dbReference type="ARBA" id="ARBA00023034"/>
    </source>
</evidence>
<keyword evidence="4" id="KW-1015">Disulfide bond</keyword>
<dbReference type="PROSITE" id="PS50026">
    <property type="entry name" value="EGF_3"/>
    <property type="match status" value="1"/>
</dbReference>
<dbReference type="InterPro" id="IPR040911">
    <property type="entry name" value="Exostosin_GT47"/>
</dbReference>
<dbReference type="PANTHER" id="PTHR11062:SF268">
    <property type="entry name" value="FAMILY PROTEIN, PUTATIVE, EXPRESSED-RELATED"/>
    <property type="match status" value="1"/>
</dbReference>
<dbReference type="RefSeq" id="XP_042921655.1">
    <property type="nucleotide sequence ID" value="XM_043066359.1"/>
</dbReference>
<dbReference type="OrthoDB" id="1924787at2759"/>
<dbReference type="GO" id="GO:0016757">
    <property type="term" value="F:glycosyltransferase activity"/>
    <property type="evidence" value="ECO:0007669"/>
    <property type="project" value="InterPro"/>
</dbReference>
<reference evidence="6 7" key="1">
    <citation type="journal article" date="2007" name="Science">
        <title>The Chlamydomonas genome reveals the evolution of key animal and plant functions.</title>
        <authorList>
            <person name="Merchant S.S."/>
            <person name="Prochnik S.E."/>
            <person name="Vallon O."/>
            <person name="Harris E.H."/>
            <person name="Karpowicz S.J."/>
            <person name="Witman G.B."/>
            <person name="Terry A."/>
            <person name="Salamov A."/>
            <person name="Fritz-Laylin L.K."/>
            <person name="Marechal-Drouard L."/>
            <person name="Marshall W.F."/>
            <person name="Qu L.H."/>
            <person name="Nelson D.R."/>
            <person name="Sanderfoot A.A."/>
            <person name="Spalding M.H."/>
            <person name="Kapitonov V.V."/>
            <person name="Ren Q."/>
            <person name="Ferris P."/>
            <person name="Lindquist E."/>
            <person name="Shapiro H."/>
            <person name="Lucas S.M."/>
            <person name="Grimwood J."/>
            <person name="Schmutz J."/>
            <person name="Cardol P."/>
            <person name="Cerutti H."/>
            <person name="Chanfreau G."/>
            <person name="Chen C.L."/>
            <person name="Cognat V."/>
            <person name="Croft M.T."/>
            <person name="Dent R."/>
            <person name="Dutcher S."/>
            <person name="Fernandez E."/>
            <person name="Fukuzawa H."/>
            <person name="Gonzalez-Ballester D."/>
            <person name="Gonzalez-Halphen D."/>
            <person name="Hallmann A."/>
            <person name="Hanikenne M."/>
            <person name="Hippler M."/>
            <person name="Inwood W."/>
            <person name="Jabbari K."/>
            <person name="Kalanon M."/>
            <person name="Kuras R."/>
            <person name="Lefebvre P.A."/>
            <person name="Lemaire S.D."/>
            <person name="Lobanov A.V."/>
            <person name="Lohr M."/>
            <person name="Manuell A."/>
            <person name="Meier I."/>
            <person name="Mets L."/>
            <person name="Mittag M."/>
            <person name="Mittelmeier T."/>
            <person name="Moroney J.V."/>
            <person name="Moseley J."/>
            <person name="Napoli C."/>
            <person name="Nedelcu A.M."/>
            <person name="Niyogi K."/>
            <person name="Novoselov S.V."/>
            <person name="Paulsen I.T."/>
            <person name="Pazour G."/>
            <person name="Purton S."/>
            <person name="Ral J.P."/>
            <person name="Riano-Pachon D.M."/>
            <person name="Riekhof W."/>
            <person name="Rymarquis L."/>
            <person name="Schroda M."/>
            <person name="Stern D."/>
            <person name="Umen J."/>
            <person name="Willows R."/>
            <person name="Wilson N."/>
            <person name="Zimmer S.L."/>
            <person name="Allmer J."/>
            <person name="Balk J."/>
            <person name="Bisova K."/>
            <person name="Chen C.J."/>
            <person name="Elias M."/>
            <person name="Gendler K."/>
            <person name="Hauser C."/>
            <person name="Lamb M.R."/>
            <person name="Ledford H."/>
            <person name="Long J.C."/>
            <person name="Minagawa J."/>
            <person name="Page M.D."/>
            <person name="Pan J."/>
            <person name="Pootakham W."/>
            <person name="Roje S."/>
            <person name="Rose A."/>
            <person name="Stahlberg E."/>
            <person name="Terauchi A.M."/>
            <person name="Yang P."/>
            <person name="Ball S."/>
            <person name="Bowler C."/>
            <person name="Dieckmann C.L."/>
            <person name="Gladyshev V.N."/>
            <person name="Green P."/>
            <person name="Jorgensen R."/>
            <person name="Mayfield S."/>
            <person name="Mueller-Roeber B."/>
            <person name="Rajamani S."/>
            <person name="Sayre R.T."/>
            <person name="Brokstein P."/>
            <person name="Dubchak I."/>
            <person name="Goodstein D."/>
            <person name="Hornick L."/>
            <person name="Huang Y.W."/>
            <person name="Jhaveri J."/>
            <person name="Luo Y."/>
            <person name="Martinez D."/>
            <person name="Ngau W.C."/>
            <person name="Otillar B."/>
            <person name="Poliakov A."/>
            <person name="Porter A."/>
            <person name="Szajkowski L."/>
            <person name="Werner G."/>
            <person name="Zhou K."/>
            <person name="Grigoriev I.V."/>
            <person name="Rokhsar D.S."/>
            <person name="Grossman A.R."/>
        </authorList>
    </citation>
    <scope>NUCLEOTIDE SEQUENCE [LARGE SCALE GENOMIC DNA]</scope>
    <source>
        <strain evidence="7">CC-503</strain>
    </source>
</reference>
<evidence type="ECO:0000313" key="6">
    <source>
        <dbReference type="EMBL" id="PNW79434.1"/>
    </source>
</evidence>